<comment type="similarity">
    <text evidence="2">Belongs to the bacterial solute-binding protein 1 family.</text>
</comment>
<comment type="caution">
    <text evidence="7">The sequence shown here is derived from an EMBL/GenBank/DDBJ whole genome shotgun (WGS) entry which is preliminary data.</text>
</comment>
<evidence type="ECO:0000256" key="6">
    <source>
        <dbReference type="SAM" id="SignalP"/>
    </source>
</evidence>
<keyword evidence="8" id="KW-1185">Reference proteome</keyword>
<gene>
    <name evidence="7" type="ORF">SAMN05421844_105381</name>
</gene>
<reference evidence="7 8" key="1">
    <citation type="submission" date="2016-10" db="EMBL/GenBank/DDBJ databases">
        <authorList>
            <person name="Varghese N."/>
            <person name="Submissions S."/>
        </authorList>
    </citation>
    <scope>NUCLEOTIDE SEQUENCE [LARGE SCALE GENOMIC DNA]</scope>
    <source>
        <strain evidence="7 8">DSM 26672</strain>
    </source>
</reference>
<dbReference type="InterPro" id="IPR050490">
    <property type="entry name" value="Bact_solute-bd_prot1"/>
</dbReference>
<evidence type="ECO:0000256" key="2">
    <source>
        <dbReference type="ARBA" id="ARBA00008520"/>
    </source>
</evidence>
<keyword evidence="4 6" id="KW-0732">Signal</keyword>
<evidence type="ECO:0000256" key="4">
    <source>
        <dbReference type="ARBA" id="ARBA00022729"/>
    </source>
</evidence>
<keyword evidence="3" id="KW-0813">Transport</keyword>
<comment type="subcellular location">
    <subcellularLocation>
        <location evidence="1">Periplasm</location>
    </subcellularLocation>
</comment>
<feature type="chain" id="PRO_5045463609" evidence="6">
    <location>
        <begin position="31"/>
        <end position="438"/>
    </location>
</feature>
<proteinExistence type="inferred from homology"/>
<dbReference type="CDD" id="cd13585">
    <property type="entry name" value="PBP2_TMBP_like"/>
    <property type="match status" value="1"/>
</dbReference>
<evidence type="ECO:0000256" key="3">
    <source>
        <dbReference type="ARBA" id="ARBA00022448"/>
    </source>
</evidence>
<feature type="signal peptide" evidence="6">
    <location>
        <begin position="1"/>
        <end position="30"/>
    </location>
</feature>
<dbReference type="Pfam" id="PF01547">
    <property type="entry name" value="SBP_bac_1"/>
    <property type="match status" value="1"/>
</dbReference>
<dbReference type="SUPFAM" id="SSF53850">
    <property type="entry name" value="Periplasmic binding protein-like II"/>
    <property type="match status" value="1"/>
</dbReference>
<evidence type="ECO:0000313" key="7">
    <source>
        <dbReference type="EMBL" id="SDG82751.1"/>
    </source>
</evidence>
<dbReference type="Proteomes" id="UP000199468">
    <property type="component" value="Unassembled WGS sequence"/>
</dbReference>
<dbReference type="PANTHER" id="PTHR43649:SF34">
    <property type="entry name" value="ABC TRANSPORTER PERIPLASMIC-BINDING PROTEIN YCJN-RELATED"/>
    <property type="match status" value="1"/>
</dbReference>
<keyword evidence="5" id="KW-0574">Periplasm</keyword>
<dbReference type="Gene3D" id="3.40.190.10">
    <property type="entry name" value="Periplasmic binding protein-like II"/>
    <property type="match status" value="1"/>
</dbReference>
<dbReference type="PANTHER" id="PTHR43649">
    <property type="entry name" value="ARABINOSE-BINDING PROTEIN-RELATED"/>
    <property type="match status" value="1"/>
</dbReference>
<name>A0ABY0P835_9HYPH</name>
<organism evidence="7 8">
    <name type="scientific">Bosea robiniae</name>
    <dbReference type="NCBI Taxonomy" id="1036780"/>
    <lineage>
        <taxon>Bacteria</taxon>
        <taxon>Pseudomonadati</taxon>
        <taxon>Pseudomonadota</taxon>
        <taxon>Alphaproteobacteria</taxon>
        <taxon>Hyphomicrobiales</taxon>
        <taxon>Boseaceae</taxon>
        <taxon>Bosea</taxon>
    </lineage>
</organism>
<evidence type="ECO:0000256" key="5">
    <source>
        <dbReference type="ARBA" id="ARBA00022764"/>
    </source>
</evidence>
<dbReference type="InterPro" id="IPR006311">
    <property type="entry name" value="TAT_signal"/>
</dbReference>
<protein>
    <submittedName>
        <fullName evidence="7">Multiple sugar transport system substrate-binding protein</fullName>
    </submittedName>
</protein>
<evidence type="ECO:0000256" key="1">
    <source>
        <dbReference type="ARBA" id="ARBA00004418"/>
    </source>
</evidence>
<dbReference type="PROSITE" id="PS51318">
    <property type="entry name" value="TAT"/>
    <property type="match status" value="1"/>
</dbReference>
<dbReference type="EMBL" id="FNBZ01000005">
    <property type="protein sequence ID" value="SDG82751.1"/>
    <property type="molecule type" value="Genomic_DNA"/>
</dbReference>
<dbReference type="RefSeq" id="WP_091858660.1">
    <property type="nucleotide sequence ID" value="NZ_FNBZ01000005.1"/>
</dbReference>
<sequence length="438" mass="47364">MMKRRQLLNTLAAFGCVLASALIPQAPASAQTKTIRMWTFLSATGTSPREVALAQIIKNYEAANPGTKIVVETQVWDQMTPKFLAAHRAGNAPDISWVVTDFLGDAIGSGSLADLNELFIGKWPAEQVKDHASAYWNLTKKGDKQYAMFASPNYISIVYRADLLKAAGIDPASIKTWDDLRIAAEKLTVKNAAGQVTRYGFAQGFSEQQADPHMMIPYLLGEGEQLFKADGKANFASPAGVAAMTFATDLIKKYNVSPAQSATWTVDDLFEQFSSDRVAMIQGPSVRVSTLQAKLGKENVGLMLWPGNGKTAHSPAVMAGWAVGVWSKGTQKAEAGKFVDYMLGAEAEKIWVTVGGQSPLMASTAKAVASFVDQPGNGYIRVAAEGASKYGWLTPIEFNVGGYRQALNKATQRIIVEGVPVKAALEEAETRFNRQNNR</sequence>
<accession>A0ABY0P835</accession>
<keyword evidence="7" id="KW-0762">Sugar transport</keyword>
<dbReference type="PROSITE" id="PS51257">
    <property type="entry name" value="PROKAR_LIPOPROTEIN"/>
    <property type="match status" value="1"/>
</dbReference>
<dbReference type="InterPro" id="IPR006059">
    <property type="entry name" value="SBP"/>
</dbReference>
<evidence type="ECO:0000313" key="8">
    <source>
        <dbReference type="Proteomes" id="UP000199468"/>
    </source>
</evidence>